<proteinExistence type="predicted"/>
<gene>
    <name evidence="1" type="ORF">DMC30DRAFT_176497</name>
</gene>
<accession>A0A5C5FL53</accession>
<dbReference type="AlphaFoldDB" id="A0A5C5FL53"/>
<sequence>MGGSAGKLGACSRTWRSFVLCVRSTGYVIHAEDGGLTCVSSSSAVRHSAIAGSMTGSRTGRRRLSLSCGEVAYVPSSFFSGGVVADTLPPAGLVGWKEKSSALGGQHMVYVARLEGMRMVLSTPAITEGCVHTTLKEAACVMGACTQPAIKDARGGYCVATATRQGVLDHPGFPMHCPVPLLIVLACSAQTRNNLHSLRITSAPCSCEADGHIRDLSTPIDSSYQSYQQRDQVLM</sequence>
<dbReference type="EMBL" id="SOZI01000331">
    <property type="protein sequence ID" value="TNY16896.1"/>
    <property type="molecule type" value="Genomic_DNA"/>
</dbReference>
<reference evidence="1 2" key="1">
    <citation type="submission" date="2019-03" db="EMBL/GenBank/DDBJ databases">
        <title>Rhodosporidium diobovatum UCD-FST 08-225 genome sequencing, assembly, and annotation.</title>
        <authorList>
            <person name="Fakankun I.U."/>
            <person name="Fristensky B."/>
            <person name="Levin D.B."/>
        </authorList>
    </citation>
    <scope>NUCLEOTIDE SEQUENCE [LARGE SCALE GENOMIC DNA]</scope>
    <source>
        <strain evidence="1 2">UCD-FST 08-225</strain>
    </source>
</reference>
<comment type="caution">
    <text evidence="1">The sequence shown here is derived from an EMBL/GenBank/DDBJ whole genome shotgun (WGS) entry which is preliminary data.</text>
</comment>
<organism evidence="1 2">
    <name type="scientific">Rhodotorula diobovata</name>
    <dbReference type="NCBI Taxonomy" id="5288"/>
    <lineage>
        <taxon>Eukaryota</taxon>
        <taxon>Fungi</taxon>
        <taxon>Dikarya</taxon>
        <taxon>Basidiomycota</taxon>
        <taxon>Pucciniomycotina</taxon>
        <taxon>Microbotryomycetes</taxon>
        <taxon>Sporidiobolales</taxon>
        <taxon>Sporidiobolaceae</taxon>
        <taxon>Rhodotorula</taxon>
    </lineage>
</organism>
<evidence type="ECO:0000313" key="1">
    <source>
        <dbReference type="EMBL" id="TNY16896.1"/>
    </source>
</evidence>
<dbReference type="Proteomes" id="UP000311382">
    <property type="component" value="Unassembled WGS sequence"/>
</dbReference>
<keyword evidence="2" id="KW-1185">Reference proteome</keyword>
<name>A0A5C5FL53_9BASI</name>
<evidence type="ECO:0000313" key="2">
    <source>
        <dbReference type="Proteomes" id="UP000311382"/>
    </source>
</evidence>
<protein>
    <submittedName>
        <fullName evidence="1">Uncharacterized protein</fullName>
    </submittedName>
</protein>